<comment type="caution">
    <text evidence="1">The sequence shown here is derived from an EMBL/GenBank/DDBJ whole genome shotgun (WGS) entry which is preliminary data.</text>
</comment>
<organism evidence="1 2">
    <name type="scientific">Dioscorea alata</name>
    <name type="common">Purple yam</name>
    <dbReference type="NCBI Taxonomy" id="55571"/>
    <lineage>
        <taxon>Eukaryota</taxon>
        <taxon>Viridiplantae</taxon>
        <taxon>Streptophyta</taxon>
        <taxon>Embryophyta</taxon>
        <taxon>Tracheophyta</taxon>
        <taxon>Spermatophyta</taxon>
        <taxon>Magnoliopsida</taxon>
        <taxon>Liliopsida</taxon>
        <taxon>Dioscoreales</taxon>
        <taxon>Dioscoreaceae</taxon>
        <taxon>Dioscorea</taxon>
    </lineage>
</organism>
<keyword evidence="2" id="KW-1185">Reference proteome</keyword>
<evidence type="ECO:0000313" key="1">
    <source>
        <dbReference type="EMBL" id="KAH7671952.1"/>
    </source>
</evidence>
<protein>
    <submittedName>
        <fullName evidence="1">Mitochondrial biogenesis protein AIM24 protein</fullName>
    </submittedName>
</protein>
<dbReference type="EMBL" id="CM037019">
    <property type="protein sequence ID" value="KAH7671952.1"/>
    <property type="molecule type" value="Genomic_DNA"/>
</dbReference>
<gene>
    <name evidence="1" type="ORF">IHE45_09G022100</name>
</gene>
<accession>A0ACB7VE27</accession>
<sequence length="418" mass="46052">MWDLSTSSPFSMENNQVVNKGKAPETISGNSSSSSSAIVIEPSDDIDATNPKFFEFPILHRHQTPHQSPTVTHQFFPTHSLSLSSAPDIVLQPPETVPGKPKNVVVSQLVKKSRRGPRSRSSEYRGVTFYRRTGRWESHIWDCGKQVYLGGFDTAHAAARAYDRAAIKFRGIDADINFALEDYEEDMKQMSNLSKEEFVLVLRRQSAGFPRGSSRFRGVTLHKCGKWEARMGQFLGKKYVYLGLFDTEIEAARAYDRAVLRCNGRDAVTNFNPSIYENEINSDIGDAGHNLDLSLGCSGSGSGSKRSVLESVDNRNTKPKIDDKLKMTVVENNTAVQYYTSVNYHHNRSGGNGNTIVGGEGLSLTIGGATGAEPKLKHLQPTLFAEPKLQHLQPTLFVTSNAGAAASLGFQMIGMKKE</sequence>
<proteinExistence type="predicted"/>
<dbReference type="Proteomes" id="UP000827976">
    <property type="component" value="Chromosome 9"/>
</dbReference>
<evidence type="ECO:0000313" key="2">
    <source>
        <dbReference type="Proteomes" id="UP000827976"/>
    </source>
</evidence>
<name>A0ACB7VE27_DIOAL</name>
<reference evidence="2" key="1">
    <citation type="journal article" date="2022" name="Nat. Commun.">
        <title>Chromosome evolution and the genetic basis of agronomically important traits in greater yam.</title>
        <authorList>
            <person name="Bredeson J.V."/>
            <person name="Lyons J.B."/>
            <person name="Oniyinde I.O."/>
            <person name="Okereke N.R."/>
            <person name="Kolade O."/>
            <person name="Nnabue I."/>
            <person name="Nwadili C.O."/>
            <person name="Hribova E."/>
            <person name="Parker M."/>
            <person name="Nwogha J."/>
            <person name="Shu S."/>
            <person name="Carlson J."/>
            <person name="Kariba R."/>
            <person name="Muthemba S."/>
            <person name="Knop K."/>
            <person name="Barton G.J."/>
            <person name="Sherwood A.V."/>
            <person name="Lopez-Montes A."/>
            <person name="Asiedu R."/>
            <person name="Jamnadass R."/>
            <person name="Muchugi A."/>
            <person name="Goodstein D."/>
            <person name="Egesi C.N."/>
            <person name="Featherston J."/>
            <person name="Asfaw A."/>
            <person name="Simpson G.G."/>
            <person name="Dolezel J."/>
            <person name="Hendre P.S."/>
            <person name="Van Deynze A."/>
            <person name="Kumar P.L."/>
            <person name="Obidiegwu J.E."/>
            <person name="Bhattacharjee R."/>
            <person name="Rokhsar D.S."/>
        </authorList>
    </citation>
    <scope>NUCLEOTIDE SEQUENCE [LARGE SCALE GENOMIC DNA]</scope>
    <source>
        <strain evidence="2">cv. TDa95/00328</strain>
    </source>
</reference>